<organism evidence="1">
    <name type="scientific">Arion vulgaris</name>
    <dbReference type="NCBI Taxonomy" id="1028688"/>
    <lineage>
        <taxon>Eukaryota</taxon>
        <taxon>Metazoa</taxon>
        <taxon>Spiralia</taxon>
        <taxon>Lophotrochozoa</taxon>
        <taxon>Mollusca</taxon>
        <taxon>Gastropoda</taxon>
        <taxon>Heterobranchia</taxon>
        <taxon>Euthyneura</taxon>
        <taxon>Panpulmonata</taxon>
        <taxon>Eupulmonata</taxon>
        <taxon>Stylommatophora</taxon>
        <taxon>Helicina</taxon>
        <taxon>Arionoidea</taxon>
        <taxon>Arionidae</taxon>
        <taxon>Arion</taxon>
    </lineage>
</organism>
<sequence length="116" mass="13416">EISLVDTTNVLYKWIVARENGIFDLPRLKDKGWFEVCVAFLDFNSPEFVKYIQNGDLSLNYTLQVFNRKISNIQKANCDLSLELNNDTACSSDDENTLYFDTIFEEIESTENLKLS</sequence>
<reference evidence="1" key="1">
    <citation type="submission" date="2014-12" db="EMBL/GenBank/DDBJ databases">
        <title>Insight into the proteome of Arion vulgaris.</title>
        <authorList>
            <person name="Aradska J."/>
            <person name="Bulat T."/>
            <person name="Smidak R."/>
            <person name="Sarate P."/>
            <person name="Gangsoo J."/>
            <person name="Sialana F."/>
            <person name="Bilban M."/>
            <person name="Lubec G."/>
        </authorList>
    </citation>
    <scope>NUCLEOTIDE SEQUENCE</scope>
    <source>
        <tissue evidence="1">Skin</tissue>
    </source>
</reference>
<proteinExistence type="predicted"/>
<dbReference type="EMBL" id="HACG01006118">
    <property type="protein sequence ID" value="CEK52983.1"/>
    <property type="molecule type" value="Transcribed_RNA"/>
</dbReference>
<gene>
    <name evidence="1" type="primary">ORF18681</name>
</gene>
<accession>A0A0B6YA81</accession>
<feature type="non-terminal residue" evidence="1">
    <location>
        <position position="1"/>
    </location>
</feature>
<protein>
    <submittedName>
        <fullName evidence="1">Uncharacterized protein</fullName>
    </submittedName>
</protein>
<evidence type="ECO:0000313" key="1">
    <source>
        <dbReference type="EMBL" id="CEK52983.1"/>
    </source>
</evidence>
<name>A0A0B6YA81_9EUPU</name>
<feature type="non-terminal residue" evidence="1">
    <location>
        <position position="116"/>
    </location>
</feature>
<dbReference type="AlphaFoldDB" id="A0A0B6YA81"/>